<name>A0ACB7S1K1_HYAAI</name>
<gene>
    <name evidence="1" type="ORF">HPB50_017480</name>
</gene>
<dbReference type="Proteomes" id="UP000821845">
    <property type="component" value="Chromosome 6"/>
</dbReference>
<evidence type="ECO:0000313" key="1">
    <source>
        <dbReference type="EMBL" id="KAH6928613.1"/>
    </source>
</evidence>
<evidence type="ECO:0000313" key="2">
    <source>
        <dbReference type="Proteomes" id="UP000821845"/>
    </source>
</evidence>
<protein>
    <submittedName>
        <fullName evidence="1">Uncharacterized protein</fullName>
    </submittedName>
</protein>
<proteinExistence type="predicted"/>
<dbReference type="EMBL" id="CM023486">
    <property type="protein sequence ID" value="KAH6928613.1"/>
    <property type="molecule type" value="Genomic_DNA"/>
</dbReference>
<organism evidence="1 2">
    <name type="scientific">Hyalomma asiaticum</name>
    <name type="common">Tick</name>
    <dbReference type="NCBI Taxonomy" id="266040"/>
    <lineage>
        <taxon>Eukaryota</taxon>
        <taxon>Metazoa</taxon>
        <taxon>Ecdysozoa</taxon>
        <taxon>Arthropoda</taxon>
        <taxon>Chelicerata</taxon>
        <taxon>Arachnida</taxon>
        <taxon>Acari</taxon>
        <taxon>Parasitiformes</taxon>
        <taxon>Ixodida</taxon>
        <taxon>Ixodoidea</taxon>
        <taxon>Ixodidae</taxon>
        <taxon>Hyalomminae</taxon>
        <taxon>Hyalomma</taxon>
    </lineage>
</organism>
<comment type="caution">
    <text evidence="1">The sequence shown here is derived from an EMBL/GenBank/DDBJ whole genome shotgun (WGS) entry which is preliminary data.</text>
</comment>
<sequence>MWHAMREDLAPSTAQGVARVQRGGYAFLMESTSIEYVVQRHCELTQIGGLLDSKGYGIALPQGSPYRNIFSSAILRLQENGTLHVLKERWWKVRHPSSRCPEEENPARAGSASELGLPKLGGVFVVLLAGLGFACLVAFAEFVLNARSSRS</sequence>
<accession>A0ACB7S1K1</accession>
<keyword evidence="2" id="KW-1185">Reference proteome</keyword>
<reference evidence="1" key="1">
    <citation type="submission" date="2020-05" db="EMBL/GenBank/DDBJ databases">
        <title>Large-scale comparative analyses of tick genomes elucidate their genetic diversity and vector capacities.</title>
        <authorList>
            <person name="Jia N."/>
            <person name="Wang J."/>
            <person name="Shi W."/>
            <person name="Du L."/>
            <person name="Sun Y."/>
            <person name="Zhan W."/>
            <person name="Jiang J."/>
            <person name="Wang Q."/>
            <person name="Zhang B."/>
            <person name="Ji P."/>
            <person name="Sakyi L.B."/>
            <person name="Cui X."/>
            <person name="Yuan T."/>
            <person name="Jiang B."/>
            <person name="Yang W."/>
            <person name="Lam T.T.-Y."/>
            <person name="Chang Q."/>
            <person name="Ding S."/>
            <person name="Wang X."/>
            <person name="Zhu J."/>
            <person name="Ruan X."/>
            <person name="Zhao L."/>
            <person name="Wei J."/>
            <person name="Que T."/>
            <person name="Du C."/>
            <person name="Cheng J."/>
            <person name="Dai P."/>
            <person name="Han X."/>
            <person name="Huang E."/>
            <person name="Gao Y."/>
            <person name="Liu J."/>
            <person name="Shao H."/>
            <person name="Ye R."/>
            <person name="Li L."/>
            <person name="Wei W."/>
            <person name="Wang X."/>
            <person name="Wang C."/>
            <person name="Yang T."/>
            <person name="Huo Q."/>
            <person name="Li W."/>
            <person name="Guo W."/>
            <person name="Chen H."/>
            <person name="Zhou L."/>
            <person name="Ni X."/>
            <person name="Tian J."/>
            <person name="Zhou Y."/>
            <person name="Sheng Y."/>
            <person name="Liu T."/>
            <person name="Pan Y."/>
            <person name="Xia L."/>
            <person name="Li J."/>
            <person name="Zhao F."/>
            <person name="Cao W."/>
        </authorList>
    </citation>
    <scope>NUCLEOTIDE SEQUENCE</scope>
    <source>
        <strain evidence="1">Hyas-2018</strain>
    </source>
</reference>